<dbReference type="AlphaFoldDB" id="A0A7R9BXE4"/>
<reference evidence="3" key="1">
    <citation type="submission" date="2020-11" db="EMBL/GenBank/DDBJ databases">
        <authorList>
            <person name="Tran Van P."/>
        </authorList>
    </citation>
    <scope>NUCLEOTIDE SEQUENCE</scope>
</reference>
<dbReference type="EMBL" id="OA887376">
    <property type="protein sequence ID" value="CAD7283398.1"/>
    <property type="molecule type" value="Genomic_DNA"/>
</dbReference>
<dbReference type="Gene3D" id="3.80.10.10">
    <property type="entry name" value="Ribonuclease Inhibitor"/>
    <property type="match status" value="1"/>
</dbReference>
<evidence type="ECO:0000313" key="3">
    <source>
        <dbReference type="EMBL" id="CAD7283398.1"/>
    </source>
</evidence>
<dbReference type="EMBL" id="CAJPEX010005339">
    <property type="protein sequence ID" value="CAG0923550.1"/>
    <property type="molecule type" value="Genomic_DNA"/>
</dbReference>
<proteinExistence type="predicted"/>
<dbReference type="SUPFAM" id="SSF52047">
    <property type="entry name" value="RNI-like"/>
    <property type="match status" value="1"/>
</dbReference>
<dbReference type="PROSITE" id="PS50181">
    <property type="entry name" value="FBOX"/>
    <property type="match status" value="1"/>
</dbReference>
<dbReference type="PANTHER" id="PTHR20872">
    <property type="match status" value="1"/>
</dbReference>
<gene>
    <name evidence="3" type="ORF">NMOB1V02_LOCUS11014</name>
</gene>
<feature type="domain" description="F-box" evidence="2">
    <location>
        <begin position="119"/>
        <end position="165"/>
    </location>
</feature>
<keyword evidence="4" id="KW-1185">Reference proteome</keyword>
<feature type="signal peptide" evidence="1">
    <location>
        <begin position="1"/>
        <end position="21"/>
    </location>
</feature>
<feature type="chain" id="PRO_5036210344" description="F-box domain-containing protein" evidence="1">
    <location>
        <begin position="22"/>
        <end position="644"/>
    </location>
</feature>
<dbReference type="InterPro" id="IPR032675">
    <property type="entry name" value="LRR_dom_sf"/>
</dbReference>
<organism evidence="3">
    <name type="scientific">Notodromas monacha</name>
    <dbReference type="NCBI Taxonomy" id="399045"/>
    <lineage>
        <taxon>Eukaryota</taxon>
        <taxon>Metazoa</taxon>
        <taxon>Ecdysozoa</taxon>
        <taxon>Arthropoda</taxon>
        <taxon>Crustacea</taxon>
        <taxon>Oligostraca</taxon>
        <taxon>Ostracoda</taxon>
        <taxon>Podocopa</taxon>
        <taxon>Podocopida</taxon>
        <taxon>Cypridocopina</taxon>
        <taxon>Cypridoidea</taxon>
        <taxon>Cyprididae</taxon>
        <taxon>Notodromas</taxon>
    </lineage>
</organism>
<dbReference type="SUPFAM" id="SSF81383">
    <property type="entry name" value="F-box domain"/>
    <property type="match status" value="1"/>
</dbReference>
<sequence length="644" mass="74231">MQLTQVALLLAWLTSRVNVLAAPGLENSHHVNSNINSDYEYSSVTTEANFLSQEERKMIQEMIKSVYHPLPPRTMMITKKEGFGRTSRLIRLPSQMTCPRGQMLDFTGQCVGVWNQSSLNQWNVLPDLVIEEIFGYLDIKEKYYASLVCSNWAYMFKSPRVWRKFILDDATLTRRKFNYFLGYQRVLDHLRTSVFLYKVADHIRSIFIHPMTNFFNMYEFMNMASSYVEREPGVLSMIHTLRFTFSCHLAHETRDENIFGTGGEILRGLKRFMNALPALQNLELNDLLLDNADARHLLDELCYSNCHKLRTLRLVNVSKEPCPLMHVGIFVALRELWLSPVTIGDEVVVLLGSSKVRDLIIYQDKHSEEAPPVNRKSWKKCAGNNPELRVHLLIQGPSVRRDHIWQPGAPVASVIYETPTSRISPWGLMTVVENYSQTLRAFGHVGAPHFQSPKKFSERFDSMLVLLCRSCRQLETLVIRERVSTCTLLLMASSATSLRRFIVRRNAVVLRNDWPANPEWTPVFRQWLKRNSRSYERTEAEIGNGIGHVGWKMLPDVRFKAVKLDVRQFPLDKKTTSTSSCFQTSSRQQDAVINAFVTRHVPVMERRSTAQFLTDACQLSRYPDMAITNNMAYTEKVLCEVENS</sequence>
<keyword evidence="1" id="KW-0732">Signal</keyword>
<dbReference type="PANTHER" id="PTHR20872:SF1">
    <property type="entry name" value="F-BOX DOMAIN-CONTAINING PROTEIN"/>
    <property type="match status" value="1"/>
</dbReference>
<dbReference type="InterPro" id="IPR036047">
    <property type="entry name" value="F-box-like_dom_sf"/>
</dbReference>
<evidence type="ECO:0000259" key="2">
    <source>
        <dbReference type="PROSITE" id="PS50181"/>
    </source>
</evidence>
<protein>
    <recommendedName>
        <fullName evidence="2">F-box domain-containing protein</fullName>
    </recommendedName>
</protein>
<name>A0A7R9BXE4_9CRUS</name>
<dbReference type="SMART" id="SM00256">
    <property type="entry name" value="FBOX"/>
    <property type="match status" value="1"/>
</dbReference>
<dbReference type="InterPro" id="IPR001810">
    <property type="entry name" value="F-box_dom"/>
</dbReference>
<dbReference type="OrthoDB" id="9974792at2759"/>
<accession>A0A7R9BXE4</accession>
<dbReference type="Proteomes" id="UP000678499">
    <property type="component" value="Unassembled WGS sequence"/>
</dbReference>
<dbReference type="Pfam" id="PF12937">
    <property type="entry name" value="F-box-like"/>
    <property type="match status" value="1"/>
</dbReference>
<evidence type="ECO:0000313" key="4">
    <source>
        <dbReference type="Proteomes" id="UP000678499"/>
    </source>
</evidence>
<evidence type="ECO:0000256" key="1">
    <source>
        <dbReference type="SAM" id="SignalP"/>
    </source>
</evidence>
<dbReference type="Gene3D" id="1.20.1280.50">
    <property type="match status" value="1"/>
</dbReference>